<gene>
    <name evidence="2" type="ORF">DSM5745_00755</name>
</gene>
<dbReference type="AlphaFoldDB" id="A0A3D8T4F4"/>
<organism evidence="2 3">
    <name type="scientific">Aspergillus mulundensis</name>
    <dbReference type="NCBI Taxonomy" id="1810919"/>
    <lineage>
        <taxon>Eukaryota</taxon>
        <taxon>Fungi</taxon>
        <taxon>Dikarya</taxon>
        <taxon>Ascomycota</taxon>
        <taxon>Pezizomycotina</taxon>
        <taxon>Eurotiomycetes</taxon>
        <taxon>Eurotiomycetidae</taxon>
        <taxon>Eurotiales</taxon>
        <taxon>Aspergillaceae</taxon>
        <taxon>Aspergillus</taxon>
        <taxon>Aspergillus subgen. Nidulantes</taxon>
    </lineage>
</organism>
<name>A0A3D8T4F4_9EURO</name>
<accession>A0A3D8T4F4</accession>
<dbReference type="GeneID" id="38111125"/>
<dbReference type="RefSeq" id="XP_026608616.1">
    <property type="nucleotide sequence ID" value="XM_026742771.1"/>
</dbReference>
<keyword evidence="3" id="KW-1185">Reference proteome</keyword>
<protein>
    <submittedName>
        <fullName evidence="2">Uncharacterized protein</fullName>
    </submittedName>
</protein>
<dbReference type="EMBL" id="PVWQ01000001">
    <property type="protein sequence ID" value="RDW93433.1"/>
    <property type="molecule type" value="Genomic_DNA"/>
</dbReference>
<reference evidence="2 3" key="1">
    <citation type="journal article" date="2018" name="IMA Fungus">
        <title>IMA Genome-F 9: Draft genome sequence of Annulohypoxylon stygium, Aspergillus mulundensis, Berkeleyomyces basicola (syn. Thielaviopsis basicola), Ceratocystis smalleyi, two Cercospora beticola strains, Coleophoma cylindrospora, Fusarium fracticaudum, Phialophora cf. hyalina, and Morchella septimelata.</title>
        <authorList>
            <person name="Wingfield B.D."/>
            <person name="Bills G.F."/>
            <person name="Dong Y."/>
            <person name="Huang W."/>
            <person name="Nel W.J."/>
            <person name="Swalarsk-Parry B.S."/>
            <person name="Vaghefi N."/>
            <person name="Wilken P.M."/>
            <person name="An Z."/>
            <person name="de Beer Z.W."/>
            <person name="De Vos L."/>
            <person name="Chen L."/>
            <person name="Duong T.A."/>
            <person name="Gao Y."/>
            <person name="Hammerbacher A."/>
            <person name="Kikkert J.R."/>
            <person name="Li Y."/>
            <person name="Li H."/>
            <person name="Li K."/>
            <person name="Li Q."/>
            <person name="Liu X."/>
            <person name="Ma X."/>
            <person name="Naidoo K."/>
            <person name="Pethybridge S.J."/>
            <person name="Sun J."/>
            <person name="Steenkamp E.T."/>
            <person name="van der Nest M.A."/>
            <person name="van Wyk S."/>
            <person name="Wingfield M.J."/>
            <person name="Xiong C."/>
            <person name="Yue Q."/>
            <person name="Zhang X."/>
        </authorList>
    </citation>
    <scope>NUCLEOTIDE SEQUENCE [LARGE SCALE GENOMIC DNA]</scope>
    <source>
        <strain evidence="2 3">DSM 5745</strain>
    </source>
</reference>
<evidence type="ECO:0000313" key="3">
    <source>
        <dbReference type="Proteomes" id="UP000256690"/>
    </source>
</evidence>
<sequence length="361" mass="39898">MPSQQAPLAELFTTAEMWSQIEGPAGESRSNGATEADVVNTGGVLNKSTQHHTEENDEDLAPVEAPRESDRGPLPTPNSQQWQEDCQSLPTGAASSAALATITTSLAGIAVDSTRPAWATRSTPTRPLRSWRMLEQGARGCVSGDCDQIQEEISPPGSSIIDFERSYWRQPSMIQDLPVVFLYTAQQCEASAPDKKEPNPSGLTDQGPIQRAPNVLHTPQEPSLRRLVETGRISAVPQALLPEVPRVGAIEMWQRHHEAVLTANLNLLRTMALADHDSLRARAVCAKSQAEYMYLLPQLFMVEHRYKDIVKHLREAKADPGYLIIHRPVIQRLCHDTRRFHEEGRCAIEGHNLGLHLAGTR</sequence>
<feature type="region of interest" description="Disordered" evidence="1">
    <location>
        <begin position="1"/>
        <end position="90"/>
    </location>
</feature>
<dbReference type="Proteomes" id="UP000256690">
    <property type="component" value="Unassembled WGS sequence"/>
</dbReference>
<feature type="compositionally biased region" description="Polar residues" evidence="1">
    <location>
        <begin position="77"/>
        <end position="90"/>
    </location>
</feature>
<proteinExistence type="predicted"/>
<feature type="region of interest" description="Disordered" evidence="1">
    <location>
        <begin position="190"/>
        <end position="216"/>
    </location>
</feature>
<comment type="caution">
    <text evidence="2">The sequence shown here is derived from an EMBL/GenBank/DDBJ whole genome shotgun (WGS) entry which is preliminary data.</text>
</comment>
<evidence type="ECO:0000256" key="1">
    <source>
        <dbReference type="SAM" id="MobiDB-lite"/>
    </source>
</evidence>
<evidence type="ECO:0000313" key="2">
    <source>
        <dbReference type="EMBL" id="RDW93433.1"/>
    </source>
</evidence>